<keyword evidence="1" id="KW-1133">Transmembrane helix</keyword>
<protein>
    <recommendedName>
        <fullName evidence="2">Serpin domain-containing protein</fullName>
    </recommendedName>
</protein>
<gene>
    <name evidence="3" type="ORF">scyTo_0021613</name>
</gene>
<dbReference type="InterPro" id="IPR023796">
    <property type="entry name" value="Serpin_dom"/>
</dbReference>
<keyword evidence="1" id="KW-0472">Membrane</keyword>
<accession>A0A401QAW2</accession>
<evidence type="ECO:0000313" key="3">
    <source>
        <dbReference type="EMBL" id="GCB82447.1"/>
    </source>
</evidence>
<evidence type="ECO:0000313" key="4">
    <source>
        <dbReference type="Proteomes" id="UP000288216"/>
    </source>
</evidence>
<dbReference type="EMBL" id="BFAA01019468">
    <property type="protein sequence ID" value="GCB82447.1"/>
    <property type="molecule type" value="Genomic_DNA"/>
</dbReference>
<dbReference type="OrthoDB" id="671595at2759"/>
<dbReference type="STRING" id="75743.A0A401QAW2"/>
<dbReference type="AlphaFoldDB" id="A0A401QAW2"/>
<dbReference type="InterPro" id="IPR036186">
    <property type="entry name" value="Serpin_sf"/>
</dbReference>
<keyword evidence="1" id="KW-0812">Transmembrane</keyword>
<evidence type="ECO:0000256" key="1">
    <source>
        <dbReference type="SAM" id="Phobius"/>
    </source>
</evidence>
<keyword evidence="4" id="KW-1185">Reference proteome</keyword>
<organism evidence="3 4">
    <name type="scientific">Scyliorhinus torazame</name>
    <name type="common">Cloudy catshark</name>
    <name type="synonym">Catulus torazame</name>
    <dbReference type="NCBI Taxonomy" id="75743"/>
    <lineage>
        <taxon>Eukaryota</taxon>
        <taxon>Metazoa</taxon>
        <taxon>Chordata</taxon>
        <taxon>Craniata</taxon>
        <taxon>Vertebrata</taxon>
        <taxon>Chondrichthyes</taxon>
        <taxon>Elasmobranchii</taxon>
        <taxon>Galeomorphii</taxon>
        <taxon>Galeoidea</taxon>
        <taxon>Carcharhiniformes</taxon>
        <taxon>Scyliorhinidae</taxon>
        <taxon>Scyliorhinus</taxon>
    </lineage>
</organism>
<feature type="transmembrane region" description="Helical" evidence="1">
    <location>
        <begin position="67"/>
        <end position="86"/>
    </location>
</feature>
<sequence length="100" mass="11001">KKHTLRARILREVQEIIPRVPAGKLIVQSFVFAVCKQIFAMDSLTAANTRFVTDLFKKISEGRSNESIFLSPLSISAALAMVYLGAKNNTADEMAEVSEG</sequence>
<comment type="caution">
    <text evidence="3">The sequence shown here is derived from an EMBL/GenBank/DDBJ whole genome shotgun (WGS) entry which is preliminary data.</text>
</comment>
<proteinExistence type="predicted"/>
<name>A0A401QAW2_SCYTO</name>
<dbReference type="SUPFAM" id="SSF56574">
    <property type="entry name" value="Serpins"/>
    <property type="match status" value="1"/>
</dbReference>
<dbReference type="Gene3D" id="3.30.497.10">
    <property type="entry name" value="Antithrombin, subunit I, domain 2"/>
    <property type="match status" value="1"/>
</dbReference>
<dbReference type="Pfam" id="PF00079">
    <property type="entry name" value="Serpin"/>
    <property type="match status" value="1"/>
</dbReference>
<dbReference type="Proteomes" id="UP000288216">
    <property type="component" value="Unassembled WGS sequence"/>
</dbReference>
<feature type="domain" description="Serpin" evidence="2">
    <location>
        <begin position="47"/>
        <end position="97"/>
    </location>
</feature>
<dbReference type="InterPro" id="IPR042178">
    <property type="entry name" value="Serpin_sf_1"/>
</dbReference>
<reference evidence="3 4" key="1">
    <citation type="journal article" date="2018" name="Nat. Ecol. Evol.">
        <title>Shark genomes provide insights into elasmobranch evolution and the origin of vertebrates.</title>
        <authorList>
            <person name="Hara Y"/>
            <person name="Yamaguchi K"/>
            <person name="Onimaru K"/>
            <person name="Kadota M"/>
            <person name="Koyanagi M"/>
            <person name="Keeley SD"/>
            <person name="Tatsumi K"/>
            <person name="Tanaka K"/>
            <person name="Motone F"/>
            <person name="Kageyama Y"/>
            <person name="Nozu R"/>
            <person name="Adachi N"/>
            <person name="Nishimura O"/>
            <person name="Nakagawa R"/>
            <person name="Tanegashima C"/>
            <person name="Kiyatake I"/>
            <person name="Matsumoto R"/>
            <person name="Murakumo K"/>
            <person name="Nishida K"/>
            <person name="Terakita A"/>
            <person name="Kuratani S"/>
            <person name="Sato K"/>
            <person name="Hyodo S Kuraku.S."/>
        </authorList>
    </citation>
    <scope>NUCLEOTIDE SEQUENCE [LARGE SCALE GENOMIC DNA]</scope>
</reference>
<feature type="non-terminal residue" evidence="3">
    <location>
        <position position="1"/>
    </location>
</feature>
<evidence type="ECO:0000259" key="2">
    <source>
        <dbReference type="Pfam" id="PF00079"/>
    </source>
</evidence>